<name>A0A7N9IC40_MACFA</name>
<organism evidence="1 2">
    <name type="scientific">Macaca fascicularis</name>
    <name type="common">Crab-eating macaque</name>
    <name type="synonym">Cynomolgus monkey</name>
    <dbReference type="NCBI Taxonomy" id="9541"/>
    <lineage>
        <taxon>Eukaryota</taxon>
        <taxon>Metazoa</taxon>
        <taxon>Chordata</taxon>
        <taxon>Craniata</taxon>
        <taxon>Vertebrata</taxon>
        <taxon>Euteleostomi</taxon>
        <taxon>Mammalia</taxon>
        <taxon>Eutheria</taxon>
        <taxon>Euarchontoglires</taxon>
        <taxon>Primates</taxon>
        <taxon>Haplorrhini</taxon>
        <taxon>Catarrhini</taxon>
        <taxon>Cercopithecidae</taxon>
        <taxon>Cercopithecinae</taxon>
        <taxon>Macaca</taxon>
    </lineage>
</organism>
<dbReference type="GeneTree" id="ENSGT00940000161627"/>
<accession>A0A7N9IC40</accession>
<reference evidence="1" key="2">
    <citation type="submission" date="2025-08" db="UniProtKB">
        <authorList>
            <consortium name="Ensembl"/>
        </authorList>
    </citation>
    <scope>IDENTIFICATION</scope>
</reference>
<sequence>DGVSLLLPRLECNGADLAHHNLHLSGSSDSPASRSLPSSWDYRHAPPCPANFVSLVETWFLHVGQTGLELPTSDDPPASASQSAGITGMSHCAWPCFVLFCFVLTAFRSVAQTGVQWCNLSPLQPPPPRFKQFSCLSLSSSWEYRHVPPRLTNFF</sequence>
<dbReference type="Proteomes" id="UP000233100">
    <property type="component" value="Chromosome 3"/>
</dbReference>
<dbReference type="PANTHER" id="PTHR46254">
    <property type="entry name" value="PROTEIN GVQW1-RELATED"/>
    <property type="match status" value="1"/>
</dbReference>
<keyword evidence="2" id="KW-1185">Reference proteome</keyword>
<reference evidence="1" key="3">
    <citation type="submission" date="2025-09" db="UniProtKB">
        <authorList>
            <consortium name="Ensembl"/>
        </authorList>
    </citation>
    <scope>IDENTIFICATION</scope>
</reference>
<dbReference type="AlphaFoldDB" id="A0A7N9IC40"/>
<evidence type="ECO:0000313" key="2">
    <source>
        <dbReference type="Proteomes" id="UP000233100"/>
    </source>
</evidence>
<proteinExistence type="predicted"/>
<evidence type="ECO:0000313" key="1">
    <source>
        <dbReference type="Ensembl" id="ENSMFAP00000052617.1"/>
    </source>
</evidence>
<dbReference type="PRINTS" id="PR02045">
    <property type="entry name" value="F138DOMAIN"/>
</dbReference>
<reference evidence="1 2" key="1">
    <citation type="submission" date="2013-03" db="EMBL/GenBank/DDBJ databases">
        <authorList>
            <person name="Warren W."/>
            <person name="Wilson R.K."/>
        </authorList>
    </citation>
    <scope>NUCLEOTIDE SEQUENCE</scope>
</reference>
<protein>
    <submittedName>
        <fullName evidence="1">Uncharacterized protein</fullName>
    </submittedName>
</protein>
<dbReference type="Ensembl" id="ENSMFAT00000102190.1">
    <property type="protein sequence ID" value="ENSMFAP00000052617.1"/>
    <property type="gene ID" value="ENSMFAG00000049930.1"/>
</dbReference>